<keyword evidence="3" id="KW-1185">Reference proteome</keyword>
<evidence type="ECO:0008006" key="4">
    <source>
        <dbReference type="Google" id="ProtNLM"/>
    </source>
</evidence>
<accession>A0ABZ1DA64</accession>
<dbReference type="Proteomes" id="UP001329825">
    <property type="component" value="Chromosome 12"/>
</dbReference>
<feature type="compositionally biased region" description="Polar residues" evidence="1">
    <location>
        <begin position="1"/>
        <end position="21"/>
    </location>
</feature>
<dbReference type="RefSeq" id="XP_062795715.1">
    <property type="nucleotide sequence ID" value="XM_062939664.1"/>
</dbReference>
<sequence>MLSSKLQSRAESLPPNLTNDIVQRLRSASVYNESEEGSSNKAGEEAQKGSGDINKGKKREIQVDSTSTEKNKRIKENQGSSKGNSVPIEIIEPVIPNEPSRIHILSIAKSTGEYPSQLLNIYHDILKTEDPTSPKFRQAWRSIQPFIPYLQKPTEYPLLSVNIDVNPPLTDSEAKDRWDAIQFRANTLIKAAKQNIIYRHPPSLPDSINIDEQLEEDIQSRYRNQWYSTSNMDCIIATERYFNAMNTTEVYSKRKKIILKSAIMSIPDLDFPHDFLTNTSWGRSTLKSIKDIFIDLNTQEPIPFSHFERILGYAHIGDQYHWIGIAFYPTKKNAFIYDSLTIWKDEDVVKLLSPIVLKMLTWSNLEYEFGDWHFSHDTLVFQDDGYSCGPFTILNLMAANRNPNLSRPLSLQRSLFKINEAGHLNPGQIQRLRSNLVQRMIDVFNQNKGLFESATGQDT</sequence>
<organism evidence="2 3">
    <name type="scientific">Kwoniella shivajii</name>
    <dbReference type="NCBI Taxonomy" id="564305"/>
    <lineage>
        <taxon>Eukaryota</taxon>
        <taxon>Fungi</taxon>
        <taxon>Dikarya</taxon>
        <taxon>Basidiomycota</taxon>
        <taxon>Agaricomycotina</taxon>
        <taxon>Tremellomycetes</taxon>
        <taxon>Tremellales</taxon>
        <taxon>Cryptococcaceae</taxon>
        <taxon>Kwoniella</taxon>
    </lineage>
</organism>
<dbReference type="Gene3D" id="3.40.395.10">
    <property type="entry name" value="Adenoviral Proteinase, Chain A"/>
    <property type="match status" value="1"/>
</dbReference>
<evidence type="ECO:0000256" key="1">
    <source>
        <dbReference type="SAM" id="MobiDB-lite"/>
    </source>
</evidence>
<feature type="region of interest" description="Disordered" evidence="1">
    <location>
        <begin position="1"/>
        <end position="85"/>
    </location>
</feature>
<feature type="compositionally biased region" description="Polar residues" evidence="1">
    <location>
        <begin position="29"/>
        <end position="41"/>
    </location>
</feature>
<evidence type="ECO:0000313" key="3">
    <source>
        <dbReference type="Proteomes" id="UP001329825"/>
    </source>
</evidence>
<dbReference type="InterPro" id="IPR038765">
    <property type="entry name" value="Papain-like_cys_pep_sf"/>
</dbReference>
<dbReference type="SUPFAM" id="SSF54001">
    <property type="entry name" value="Cysteine proteinases"/>
    <property type="match status" value="1"/>
</dbReference>
<feature type="compositionally biased region" description="Basic and acidic residues" evidence="1">
    <location>
        <begin position="59"/>
        <end position="76"/>
    </location>
</feature>
<evidence type="ECO:0000313" key="2">
    <source>
        <dbReference type="EMBL" id="WRT70976.1"/>
    </source>
</evidence>
<gene>
    <name evidence="2" type="ORF">IL334_007975</name>
</gene>
<dbReference type="EMBL" id="CP141892">
    <property type="protein sequence ID" value="WRT70976.1"/>
    <property type="molecule type" value="Genomic_DNA"/>
</dbReference>
<reference evidence="2 3" key="1">
    <citation type="submission" date="2024-01" db="EMBL/GenBank/DDBJ databases">
        <title>Comparative genomics of Cryptococcus and Kwoniella reveals pathogenesis evolution and contrasting modes of karyotype evolution via chromosome fusion or intercentromeric recombination.</title>
        <authorList>
            <person name="Coelho M.A."/>
            <person name="David-Palma M."/>
            <person name="Shea T."/>
            <person name="Bowers K."/>
            <person name="McGinley-Smith S."/>
            <person name="Mohammad A.W."/>
            <person name="Gnirke A."/>
            <person name="Yurkov A.M."/>
            <person name="Nowrousian M."/>
            <person name="Sun S."/>
            <person name="Cuomo C.A."/>
            <person name="Heitman J."/>
        </authorList>
    </citation>
    <scope>NUCLEOTIDE SEQUENCE [LARGE SCALE GENOMIC DNA]</scope>
    <source>
        <strain evidence="2">CBS 11374</strain>
    </source>
</reference>
<name>A0ABZ1DA64_9TREE</name>
<dbReference type="GeneID" id="87960105"/>
<protein>
    <recommendedName>
        <fullName evidence="4">Ubiquitin-like protease family profile domain-containing protein</fullName>
    </recommendedName>
</protein>
<proteinExistence type="predicted"/>